<dbReference type="PANTHER" id="PTHR31377:SF0">
    <property type="entry name" value="AGMATINE DEIMINASE-RELATED"/>
    <property type="match status" value="1"/>
</dbReference>
<evidence type="ECO:0000256" key="1">
    <source>
        <dbReference type="ARBA" id="ARBA00022801"/>
    </source>
</evidence>
<protein>
    <submittedName>
        <fullName evidence="2">Agmatine deiminase family protein</fullName>
    </submittedName>
</protein>
<dbReference type="Gene3D" id="3.75.10.10">
    <property type="entry name" value="L-arginine/glycine Amidinotransferase, Chain A"/>
    <property type="match status" value="1"/>
</dbReference>
<dbReference type="PANTHER" id="PTHR31377">
    <property type="entry name" value="AGMATINE DEIMINASE-RELATED"/>
    <property type="match status" value="1"/>
</dbReference>
<proteinExistence type="predicted"/>
<dbReference type="OrthoDB" id="9808013at2"/>
<reference evidence="2 3" key="1">
    <citation type="submission" date="2019-07" db="EMBL/GenBank/DDBJ databases">
        <title>Draft genome for Aliikangiella sp. M105.</title>
        <authorList>
            <person name="Wang G."/>
        </authorList>
    </citation>
    <scope>NUCLEOTIDE SEQUENCE [LARGE SCALE GENOMIC DNA]</scope>
    <source>
        <strain evidence="2 3">M105</strain>
    </source>
</reference>
<dbReference type="Pfam" id="PF04371">
    <property type="entry name" value="PAD_porph"/>
    <property type="match status" value="1"/>
</dbReference>
<organism evidence="2 3">
    <name type="scientific">Aliikangiella coralliicola</name>
    <dbReference type="NCBI Taxonomy" id="2592383"/>
    <lineage>
        <taxon>Bacteria</taxon>
        <taxon>Pseudomonadati</taxon>
        <taxon>Pseudomonadota</taxon>
        <taxon>Gammaproteobacteria</taxon>
        <taxon>Oceanospirillales</taxon>
        <taxon>Pleioneaceae</taxon>
        <taxon>Aliikangiella</taxon>
    </lineage>
</organism>
<dbReference type="InterPro" id="IPR007466">
    <property type="entry name" value="Peptidyl-Arg-deiminase_porph"/>
</dbReference>
<dbReference type="AlphaFoldDB" id="A0A545UBJ1"/>
<gene>
    <name evidence="2" type="ORF">FLL46_13505</name>
</gene>
<comment type="caution">
    <text evidence="2">The sequence shown here is derived from an EMBL/GenBank/DDBJ whole genome shotgun (WGS) entry which is preliminary data.</text>
</comment>
<name>A0A545UBJ1_9GAMM</name>
<evidence type="ECO:0000313" key="3">
    <source>
        <dbReference type="Proteomes" id="UP000315439"/>
    </source>
</evidence>
<dbReference type="RefSeq" id="WP_142894232.1">
    <property type="nucleotide sequence ID" value="NZ_ML660165.1"/>
</dbReference>
<evidence type="ECO:0000313" key="2">
    <source>
        <dbReference type="EMBL" id="TQV86832.1"/>
    </source>
</evidence>
<dbReference type="GO" id="GO:0009446">
    <property type="term" value="P:putrescine biosynthetic process"/>
    <property type="evidence" value="ECO:0007669"/>
    <property type="project" value="InterPro"/>
</dbReference>
<keyword evidence="1" id="KW-0378">Hydrolase</keyword>
<accession>A0A545UBJ1</accession>
<dbReference type="EMBL" id="VIKS01000009">
    <property type="protein sequence ID" value="TQV86832.1"/>
    <property type="molecule type" value="Genomic_DNA"/>
</dbReference>
<dbReference type="Proteomes" id="UP000315439">
    <property type="component" value="Unassembled WGS sequence"/>
</dbReference>
<dbReference type="SUPFAM" id="SSF55909">
    <property type="entry name" value="Pentein"/>
    <property type="match status" value="1"/>
</dbReference>
<sequence>MSELNSLRWPAEWELHQATWMIFPCRNEIWRHGLEKAQLAFAEVANLISEFEPVKMLVRREHLAYATKKLSSAVELIEAELDDSWARDTAPIWVENNKQAVALDFQFNAWGNKFSPCNSDQKIAQVMAKNAASHICEIDLILEGGSIHGNGQGLLLTTKECLLNSNRNSQMRQFEIEEKLKSELGVNRIIWLEKGLNGDVDTDGHVDNIACFVSEDTILTQYSDSASENYAIYQQNKCVLQQEKLQTIEIMEPSARYQNGVRVPLSYINFYIANDLVVLPKFGCAQDEEALKTIAEIFNDRKVYAIDANEILVGGGGIHCITMQQPKMLST</sequence>
<dbReference type="GO" id="GO:0047632">
    <property type="term" value="F:agmatine deiminase activity"/>
    <property type="evidence" value="ECO:0007669"/>
    <property type="project" value="TreeGrafter"/>
</dbReference>
<dbReference type="GO" id="GO:0004668">
    <property type="term" value="F:protein-arginine deiminase activity"/>
    <property type="evidence" value="ECO:0007669"/>
    <property type="project" value="InterPro"/>
</dbReference>
<keyword evidence="3" id="KW-1185">Reference proteome</keyword>